<sequence length="155" mass="17276">MIAHPVSLDTRMESRQLASRLRKRHSHSSKTSNPRNLGGRTHWLIYSVSPDVVTRLVGGPLRLSTGGGETRNDINLRELAVDLLFRQHLRVSSWSKVSCSLGSITVSRLDNGVGEDEHQLTCFRLGGRRPRCDVDRGRGCDFCWSVTASPPRVLS</sequence>
<evidence type="ECO:0000313" key="3">
    <source>
        <dbReference type="Proteomes" id="UP000313359"/>
    </source>
</evidence>
<gene>
    <name evidence="2" type="ORF">L227DRAFT_405702</name>
</gene>
<proteinExistence type="predicted"/>
<feature type="region of interest" description="Disordered" evidence="1">
    <location>
        <begin position="1"/>
        <end position="36"/>
    </location>
</feature>
<keyword evidence="3" id="KW-1185">Reference proteome</keyword>
<dbReference type="Proteomes" id="UP000313359">
    <property type="component" value="Unassembled WGS sequence"/>
</dbReference>
<evidence type="ECO:0000256" key="1">
    <source>
        <dbReference type="SAM" id="MobiDB-lite"/>
    </source>
</evidence>
<name>A0A5C2RSK5_9APHY</name>
<evidence type="ECO:0000313" key="2">
    <source>
        <dbReference type="EMBL" id="RPD53146.1"/>
    </source>
</evidence>
<dbReference type="AlphaFoldDB" id="A0A5C2RSK5"/>
<accession>A0A5C2RSK5</accession>
<organism evidence="2 3">
    <name type="scientific">Lentinus tigrinus ALCF2SS1-6</name>
    <dbReference type="NCBI Taxonomy" id="1328759"/>
    <lineage>
        <taxon>Eukaryota</taxon>
        <taxon>Fungi</taxon>
        <taxon>Dikarya</taxon>
        <taxon>Basidiomycota</taxon>
        <taxon>Agaricomycotina</taxon>
        <taxon>Agaricomycetes</taxon>
        <taxon>Polyporales</taxon>
        <taxon>Polyporaceae</taxon>
        <taxon>Lentinus</taxon>
    </lineage>
</organism>
<protein>
    <submittedName>
        <fullName evidence="2">Uncharacterized protein</fullName>
    </submittedName>
</protein>
<dbReference type="EMBL" id="ML122328">
    <property type="protein sequence ID" value="RPD53146.1"/>
    <property type="molecule type" value="Genomic_DNA"/>
</dbReference>
<reference evidence="2" key="1">
    <citation type="journal article" date="2018" name="Genome Biol. Evol.">
        <title>Genomics and development of Lentinus tigrinus, a white-rot wood-decaying mushroom with dimorphic fruiting bodies.</title>
        <authorList>
            <person name="Wu B."/>
            <person name="Xu Z."/>
            <person name="Knudson A."/>
            <person name="Carlson A."/>
            <person name="Chen N."/>
            <person name="Kovaka S."/>
            <person name="LaButti K."/>
            <person name="Lipzen A."/>
            <person name="Pennachio C."/>
            <person name="Riley R."/>
            <person name="Schakwitz W."/>
            <person name="Umezawa K."/>
            <person name="Ohm R.A."/>
            <person name="Grigoriev I.V."/>
            <person name="Nagy L.G."/>
            <person name="Gibbons J."/>
            <person name="Hibbett D."/>
        </authorList>
    </citation>
    <scope>NUCLEOTIDE SEQUENCE [LARGE SCALE GENOMIC DNA]</scope>
    <source>
        <strain evidence="2">ALCF2SS1-6</strain>
    </source>
</reference>